<dbReference type="PANTHER" id="PTHR34858">
    <property type="entry name" value="CYSO-CYSTEINE PEPTIDASE"/>
    <property type="match status" value="1"/>
</dbReference>
<reference evidence="8 9" key="1">
    <citation type="submission" date="2016-10" db="EMBL/GenBank/DDBJ databases">
        <authorList>
            <person name="de Groot N.N."/>
        </authorList>
    </citation>
    <scope>NUCLEOTIDE SEQUENCE [LARGE SCALE GENOMIC DNA]</scope>
    <source>
        <strain evidence="8 9">CGMCC 1.10238</strain>
    </source>
</reference>
<sequence>MTAFQGKVPPIWLKPSVYQALGKHLASALPHEACGVLLGAAAAGGMRIDTYVPMRNVAPDPLHAFVPHPADWISALYLAPPPIGLFHSHPLAAPQPSSADFDGLTGLGGHFAVYLIGAPGIEPTHSILLNGYGIQRTRTEDGDLSVSLIEAQLQVLLK</sequence>
<dbReference type="STRING" id="1333845.SAMN04487895_11579"/>
<dbReference type="Gene3D" id="3.40.140.10">
    <property type="entry name" value="Cytidine Deaminase, domain 2"/>
    <property type="match status" value="1"/>
</dbReference>
<name>A0A1H8TWT3_9BACL</name>
<dbReference type="InterPro" id="IPR051929">
    <property type="entry name" value="VirAsm_ModProt"/>
</dbReference>
<organism evidence="8 9">
    <name type="scientific">Paenibacillus sophorae</name>
    <dbReference type="NCBI Taxonomy" id="1333845"/>
    <lineage>
        <taxon>Bacteria</taxon>
        <taxon>Bacillati</taxon>
        <taxon>Bacillota</taxon>
        <taxon>Bacilli</taxon>
        <taxon>Bacillales</taxon>
        <taxon>Paenibacillaceae</taxon>
        <taxon>Paenibacillus</taxon>
    </lineage>
</organism>
<evidence type="ECO:0000256" key="5">
    <source>
        <dbReference type="ARBA" id="ARBA00023049"/>
    </source>
</evidence>
<dbReference type="EMBL" id="CP076607">
    <property type="protein sequence ID" value="QWU18071.1"/>
    <property type="molecule type" value="Genomic_DNA"/>
</dbReference>
<dbReference type="GO" id="GO:0006508">
    <property type="term" value="P:proteolysis"/>
    <property type="evidence" value="ECO:0007669"/>
    <property type="project" value="UniProtKB-KW"/>
</dbReference>
<dbReference type="RefSeq" id="WP_051499695.1">
    <property type="nucleotide sequence ID" value="NZ_CP076607.1"/>
</dbReference>
<gene>
    <name evidence="7" type="ORF">KP014_13625</name>
    <name evidence="8" type="ORF">SAMN04487895_11579</name>
</gene>
<dbReference type="OrthoDB" id="9802958at2"/>
<evidence type="ECO:0000259" key="6">
    <source>
        <dbReference type="Pfam" id="PF14464"/>
    </source>
</evidence>
<dbReference type="InterPro" id="IPR028090">
    <property type="entry name" value="JAB_dom_prok"/>
</dbReference>
<keyword evidence="4" id="KW-0862">Zinc</keyword>
<keyword evidence="2" id="KW-0479">Metal-binding</keyword>
<dbReference type="EMBL" id="FODH01000015">
    <property type="protein sequence ID" value="SEO95371.1"/>
    <property type="molecule type" value="Genomic_DNA"/>
</dbReference>
<feature type="domain" description="JAB" evidence="6">
    <location>
        <begin position="16"/>
        <end position="118"/>
    </location>
</feature>
<evidence type="ECO:0000313" key="9">
    <source>
        <dbReference type="Proteomes" id="UP000198809"/>
    </source>
</evidence>
<proteinExistence type="predicted"/>
<dbReference type="Proteomes" id="UP000198809">
    <property type="component" value="Unassembled WGS sequence"/>
</dbReference>
<dbReference type="PANTHER" id="PTHR34858:SF1">
    <property type="entry name" value="CYSO-CYSTEINE PEPTIDASE"/>
    <property type="match status" value="1"/>
</dbReference>
<dbReference type="AlphaFoldDB" id="A0A1H8TWT3"/>
<keyword evidence="3" id="KW-0378">Hydrolase</keyword>
<evidence type="ECO:0000313" key="7">
    <source>
        <dbReference type="EMBL" id="QWU18071.1"/>
    </source>
</evidence>
<keyword evidence="1" id="KW-0645">Protease</keyword>
<dbReference type="GO" id="GO:0008235">
    <property type="term" value="F:metalloexopeptidase activity"/>
    <property type="evidence" value="ECO:0007669"/>
    <property type="project" value="TreeGrafter"/>
</dbReference>
<dbReference type="Pfam" id="PF14464">
    <property type="entry name" value="Prok-JAB"/>
    <property type="match status" value="1"/>
</dbReference>
<evidence type="ECO:0000256" key="1">
    <source>
        <dbReference type="ARBA" id="ARBA00022670"/>
    </source>
</evidence>
<protein>
    <submittedName>
        <fullName evidence="8">JAB domain-containing protein</fullName>
    </submittedName>
    <submittedName>
        <fullName evidence="7">Mov34/MPN/PAD-1 family protein</fullName>
    </submittedName>
</protein>
<evidence type="ECO:0000256" key="2">
    <source>
        <dbReference type="ARBA" id="ARBA00022723"/>
    </source>
</evidence>
<keyword evidence="10" id="KW-1185">Reference proteome</keyword>
<dbReference type="Proteomes" id="UP000683429">
    <property type="component" value="Chromosome"/>
</dbReference>
<accession>A0A1H8TWT3</accession>
<reference evidence="7 10" key="2">
    <citation type="submission" date="2021-06" db="EMBL/GenBank/DDBJ databases">
        <title>Whole genome sequence of Paenibacillus sophorae DSM23020 for comparative genomics.</title>
        <authorList>
            <person name="Kim M.-J."/>
            <person name="Lee G."/>
            <person name="Shin J.-H."/>
        </authorList>
    </citation>
    <scope>NUCLEOTIDE SEQUENCE [LARGE SCALE GENOMIC DNA]</scope>
    <source>
        <strain evidence="7 10">DSM 23020</strain>
    </source>
</reference>
<evidence type="ECO:0000256" key="4">
    <source>
        <dbReference type="ARBA" id="ARBA00022833"/>
    </source>
</evidence>
<keyword evidence="5" id="KW-0482">Metalloprotease</keyword>
<evidence type="ECO:0000313" key="10">
    <source>
        <dbReference type="Proteomes" id="UP000683429"/>
    </source>
</evidence>
<dbReference type="GO" id="GO:0008270">
    <property type="term" value="F:zinc ion binding"/>
    <property type="evidence" value="ECO:0007669"/>
    <property type="project" value="TreeGrafter"/>
</dbReference>
<dbReference type="SUPFAM" id="SSF102712">
    <property type="entry name" value="JAB1/MPN domain"/>
    <property type="match status" value="1"/>
</dbReference>
<evidence type="ECO:0000256" key="3">
    <source>
        <dbReference type="ARBA" id="ARBA00022801"/>
    </source>
</evidence>
<evidence type="ECO:0000313" key="8">
    <source>
        <dbReference type="EMBL" id="SEO95371.1"/>
    </source>
</evidence>